<evidence type="ECO:0000313" key="2">
    <source>
        <dbReference type="EMBL" id="KHD84544.1"/>
    </source>
</evidence>
<gene>
    <name evidence="3" type="ORF">G4D61_00955</name>
    <name evidence="2" type="ORF">NG54_14845</name>
</gene>
<sequence length="78" mass="8210">MIEFISLVIGFIIALLCSGIFGGNIITFIVIWGVGMAASAILLVILGVVIGVLFKCLIIILIIVLLIVLIKRLSSGGK</sequence>
<keyword evidence="1" id="KW-0812">Transmembrane</keyword>
<evidence type="ECO:0000313" key="5">
    <source>
        <dbReference type="Proteomes" id="UP000476934"/>
    </source>
</evidence>
<dbReference type="Proteomes" id="UP000476934">
    <property type="component" value="Unassembled WGS sequence"/>
</dbReference>
<keyword evidence="5" id="KW-1185">Reference proteome</keyword>
<organism evidence="2 4">
    <name type="scientific">Heyndrickxia ginsengihumi</name>
    <dbReference type="NCBI Taxonomy" id="363870"/>
    <lineage>
        <taxon>Bacteria</taxon>
        <taxon>Bacillati</taxon>
        <taxon>Bacillota</taxon>
        <taxon>Bacilli</taxon>
        <taxon>Bacillales</taxon>
        <taxon>Bacillaceae</taxon>
        <taxon>Heyndrickxia</taxon>
    </lineage>
</organism>
<dbReference type="RefSeq" id="WP_025727380.1">
    <property type="nucleotide sequence ID" value="NZ_JAAIWK010000001.1"/>
</dbReference>
<dbReference type="Proteomes" id="UP000030588">
    <property type="component" value="Unassembled WGS sequence"/>
</dbReference>
<name>A0A0A6VDD6_9BACI</name>
<feature type="transmembrane region" description="Helical" evidence="1">
    <location>
        <begin position="7"/>
        <end position="34"/>
    </location>
</feature>
<keyword evidence="1" id="KW-1133">Transmembrane helix</keyword>
<evidence type="ECO:0000313" key="3">
    <source>
        <dbReference type="EMBL" id="NEY18537.1"/>
    </source>
</evidence>
<comment type="caution">
    <text evidence="2">The sequence shown here is derived from an EMBL/GenBank/DDBJ whole genome shotgun (WGS) entry which is preliminary data.</text>
</comment>
<dbReference type="EMBL" id="JAAIWK010000001">
    <property type="protein sequence ID" value="NEY18537.1"/>
    <property type="molecule type" value="Genomic_DNA"/>
</dbReference>
<reference evidence="3" key="2">
    <citation type="submission" date="2020-02" db="EMBL/GenBank/DDBJ databases">
        <authorList>
            <person name="Feng H."/>
        </authorList>
    </citation>
    <scope>NUCLEOTIDE SEQUENCE [LARGE SCALE GENOMIC DNA]</scope>
    <source>
        <strain evidence="3">Gsoil 114</strain>
    </source>
</reference>
<feature type="transmembrane region" description="Helical" evidence="1">
    <location>
        <begin position="40"/>
        <end position="70"/>
    </location>
</feature>
<evidence type="ECO:0000256" key="1">
    <source>
        <dbReference type="SAM" id="Phobius"/>
    </source>
</evidence>
<dbReference type="EMBL" id="JRUN01000053">
    <property type="protein sequence ID" value="KHD84544.1"/>
    <property type="molecule type" value="Genomic_DNA"/>
</dbReference>
<reference evidence="2 4" key="1">
    <citation type="submission" date="2014-10" db="EMBL/GenBank/DDBJ databases">
        <title>Draft genome of phytase producing Bacillus ginsengihumi strain M2.11.</title>
        <authorList>
            <person name="Toymentseva A."/>
            <person name="Boulygina E.A."/>
            <person name="Kazakov S.V."/>
            <person name="Kayumov I."/>
            <person name="Suleimanova A.D."/>
            <person name="Mardanova A.M."/>
            <person name="Maria S.N."/>
            <person name="Sergey M.Y."/>
            <person name="Sharipova M.R."/>
        </authorList>
    </citation>
    <scope>NUCLEOTIDE SEQUENCE [LARGE SCALE GENOMIC DNA]</scope>
    <source>
        <strain evidence="2 4">M2.11</strain>
    </source>
</reference>
<evidence type="ECO:0000313" key="4">
    <source>
        <dbReference type="Proteomes" id="UP000030588"/>
    </source>
</evidence>
<protein>
    <submittedName>
        <fullName evidence="2">Uncharacterized protein</fullName>
    </submittedName>
</protein>
<reference evidence="3 5" key="3">
    <citation type="submission" date="2020-03" db="EMBL/GenBank/DDBJ databases">
        <title>Bacillus aquiflavi sp. nov., isolated from yellow water of strong flavor Chinese baijiu in Yibin region of China.</title>
        <authorList>
            <person name="Xie J."/>
        </authorList>
    </citation>
    <scope>NUCLEOTIDE SEQUENCE [LARGE SCALE GENOMIC DNA]</scope>
    <source>
        <strain evidence="3 5">Gsoil 114</strain>
    </source>
</reference>
<proteinExistence type="predicted"/>
<keyword evidence="1" id="KW-0472">Membrane</keyword>
<accession>A0A0A6VDD6</accession>
<dbReference type="AlphaFoldDB" id="A0A0A6VDD6"/>